<proteinExistence type="predicted"/>
<protein>
    <submittedName>
        <fullName evidence="2">Uncharacterized protein</fullName>
    </submittedName>
</protein>
<evidence type="ECO:0000313" key="3">
    <source>
        <dbReference type="Proteomes" id="UP001497516"/>
    </source>
</evidence>
<name>A0AAV2CUF8_9ROSI</name>
<dbReference type="AlphaFoldDB" id="A0AAV2CUF8"/>
<sequence>MAMVIIQVVLDDAHSSSRIQVQLHLPVAPFPSNLQPFKCALQLCSGNSTLVKVTNGGLLASAEMVPRPPTTALPDGDREPSAWT</sequence>
<organism evidence="2 3">
    <name type="scientific">Linum trigynum</name>
    <dbReference type="NCBI Taxonomy" id="586398"/>
    <lineage>
        <taxon>Eukaryota</taxon>
        <taxon>Viridiplantae</taxon>
        <taxon>Streptophyta</taxon>
        <taxon>Embryophyta</taxon>
        <taxon>Tracheophyta</taxon>
        <taxon>Spermatophyta</taxon>
        <taxon>Magnoliopsida</taxon>
        <taxon>eudicotyledons</taxon>
        <taxon>Gunneridae</taxon>
        <taxon>Pentapetalae</taxon>
        <taxon>rosids</taxon>
        <taxon>fabids</taxon>
        <taxon>Malpighiales</taxon>
        <taxon>Linaceae</taxon>
        <taxon>Linum</taxon>
    </lineage>
</organism>
<reference evidence="2 3" key="1">
    <citation type="submission" date="2024-04" db="EMBL/GenBank/DDBJ databases">
        <authorList>
            <person name="Fracassetti M."/>
        </authorList>
    </citation>
    <scope>NUCLEOTIDE SEQUENCE [LARGE SCALE GENOMIC DNA]</scope>
</reference>
<evidence type="ECO:0000313" key="2">
    <source>
        <dbReference type="EMBL" id="CAL1359221.1"/>
    </source>
</evidence>
<feature type="compositionally biased region" description="Basic and acidic residues" evidence="1">
    <location>
        <begin position="75"/>
        <end position="84"/>
    </location>
</feature>
<evidence type="ECO:0000256" key="1">
    <source>
        <dbReference type="SAM" id="MobiDB-lite"/>
    </source>
</evidence>
<accession>A0AAV2CUF8</accession>
<gene>
    <name evidence="2" type="ORF">LTRI10_LOCUS6724</name>
</gene>
<feature type="region of interest" description="Disordered" evidence="1">
    <location>
        <begin position="65"/>
        <end position="84"/>
    </location>
</feature>
<dbReference type="Proteomes" id="UP001497516">
    <property type="component" value="Chromosome 10"/>
</dbReference>
<dbReference type="EMBL" id="OZ034814">
    <property type="protein sequence ID" value="CAL1359221.1"/>
    <property type="molecule type" value="Genomic_DNA"/>
</dbReference>
<keyword evidence="3" id="KW-1185">Reference proteome</keyword>